<protein>
    <submittedName>
        <fullName evidence="1">Uncharacterized protein</fullName>
    </submittedName>
</protein>
<dbReference type="AlphaFoldDB" id="A0A2I3RX45"/>
<dbReference type="GeneTree" id="ENSGT00910000147649"/>
<reference evidence="1" key="2">
    <citation type="submission" date="2025-08" db="UniProtKB">
        <authorList>
            <consortium name="Ensembl"/>
        </authorList>
    </citation>
    <scope>IDENTIFICATION</scope>
</reference>
<sequence length="149" mass="15415">MSPVQGPSVGSLLLLALLLLALLLLLHFGLLGLARDALVLLGASSVGLAPYLHIRVRIAGAAAGVGRALATYLWTRTCPCLRPALNFVGTELGISPMARPHTGLLGGGQLLGLSPLTCSQVELHGGERSCVLRPRAPGPCRGAEQGEER</sequence>
<accession>A0A2I3RX45</accession>
<dbReference type="EMBL" id="AACZ04019723">
    <property type="status" value="NOT_ANNOTATED_CDS"/>
    <property type="molecule type" value="Genomic_DNA"/>
</dbReference>
<keyword evidence="2" id="KW-1185">Reference proteome</keyword>
<evidence type="ECO:0000313" key="2">
    <source>
        <dbReference type="Proteomes" id="UP000002277"/>
    </source>
</evidence>
<dbReference type="Proteomes" id="UP000002277">
    <property type="component" value="Chromosome 19"/>
</dbReference>
<dbReference type="InParanoid" id="A0A2I3RX45"/>
<name>A0A2I3RX45_PANTR</name>
<proteinExistence type="predicted"/>
<reference evidence="1 2" key="1">
    <citation type="journal article" date="2005" name="Nature">
        <title>Initial sequence of the chimpanzee genome and comparison with the human genome.</title>
        <authorList>
            <consortium name="Chimpanzee sequencing and analysis consortium"/>
        </authorList>
    </citation>
    <scope>NUCLEOTIDE SEQUENCE [LARGE SCALE GENOMIC DNA]</scope>
</reference>
<dbReference type="OMA" id="LWTRTCP"/>
<dbReference type="Ensembl" id="ENSPTRT00000085710.1">
    <property type="protein sequence ID" value="ENSPTRP00000069285.1"/>
    <property type="gene ID" value="ENSPTRG00000049751.1"/>
</dbReference>
<evidence type="ECO:0000313" key="1">
    <source>
        <dbReference type="Ensembl" id="ENSPTRP00000069285.1"/>
    </source>
</evidence>
<reference evidence="1" key="3">
    <citation type="submission" date="2025-09" db="UniProtKB">
        <authorList>
            <consortium name="Ensembl"/>
        </authorList>
    </citation>
    <scope>IDENTIFICATION</scope>
</reference>
<organism evidence="1 2">
    <name type="scientific">Pan troglodytes</name>
    <name type="common">Chimpanzee</name>
    <dbReference type="NCBI Taxonomy" id="9598"/>
    <lineage>
        <taxon>Eukaryota</taxon>
        <taxon>Metazoa</taxon>
        <taxon>Chordata</taxon>
        <taxon>Craniata</taxon>
        <taxon>Vertebrata</taxon>
        <taxon>Euteleostomi</taxon>
        <taxon>Mammalia</taxon>
        <taxon>Eutheria</taxon>
        <taxon>Euarchontoglires</taxon>
        <taxon>Primates</taxon>
        <taxon>Haplorrhini</taxon>
        <taxon>Catarrhini</taxon>
        <taxon>Hominidae</taxon>
        <taxon>Pan</taxon>
    </lineage>
</organism>